<evidence type="ECO:0000313" key="2">
    <source>
        <dbReference type="EMBL" id="MBW62426.1"/>
    </source>
</evidence>
<sequence>MWPLIGTRFLSSKALALWCALRRTPIATVARRSCLSTWSCSSARTRRSWWRTNVTRSQRANALPSPDHRMTARTGLTMVVRLWR</sequence>
<organism evidence="2">
    <name type="scientific">Anopheles marajoara</name>
    <dbReference type="NCBI Taxonomy" id="58244"/>
    <lineage>
        <taxon>Eukaryota</taxon>
        <taxon>Metazoa</taxon>
        <taxon>Ecdysozoa</taxon>
        <taxon>Arthropoda</taxon>
        <taxon>Hexapoda</taxon>
        <taxon>Insecta</taxon>
        <taxon>Pterygota</taxon>
        <taxon>Neoptera</taxon>
        <taxon>Endopterygota</taxon>
        <taxon>Diptera</taxon>
        <taxon>Nematocera</taxon>
        <taxon>Culicoidea</taxon>
        <taxon>Culicidae</taxon>
        <taxon>Anophelinae</taxon>
        <taxon>Anopheles</taxon>
    </lineage>
</organism>
<feature type="chain" id="PRO_5014999154" evidence="1">
    <location>
        <begin position="17"/>
        <end position="84"/>
    </location>
</feature>
<dbReference type="EMBL" id="GGFJ01013285">
    <property type="protein sequence ID" value="MBW62426.1"/>
    <property type="molecule type" value="Transcribed_RNA"/>
</dbReference>
<protein>
    <submittedName>
        <fullName evidence="2">Putative secreted protein</fullName>
    </submittedName>
</protein>
<keyword evidence="1" id="KW-0732">Signal</keyword>
<reference evidence="2" key="1">
    <citation type="submission" date="2018-01" db="EMBL/GenBank/DDBJ databases">
        <title>An insight into the sialome of Amazonian anophelines.</title>
        <authorList>
            <person name="Ribeiro J.M."/>
            <person name="Scarpassa V."/>
            <person name="Calvo E."/>
        </authorList>
    </citation>
    <scope>NUCLEOTIDE SEQUENCE</scope>
    <source>
        <tissue evidence="2">Salivary glands</tissue>
    </source>
</reference>
<accession>A0A2M4CAP2</accession>
<dbReference type="AlphaFoldDB" id="A0A2M4CAP2"/>
<name>A0A2M4CAP2_9DIPT</name>
<feature type="signal peptide" evidence="1">
    <location>
        <begin position="1"/>
        <end position="16"/>
    </location>
</feature>
<evidence type="ECO:0000256" key="1">
    <source>
        <dbReference type="SAM" id="SignalP"/>
    </source>
</evidence>
<proteinExistence type="predicted"/>